<evidence type="ECO:0000256" key="1">
    <source>
        <dbReference type="ARBA" id="ARBA00001957"/>
    </source>
</evidence>
<keyword evidence="4" id="KW-0597">Phosphoprotein</keyword>
<dbReference type="Gene3D" id="3.30.559.10">
    <property type="entry name" value="Chloramphenicol acetyltransferase-like domain"/>
    <property type="match status" value="9"/>
</dbReference>
<protein>
    <submittedName>
        <fullName evidence="8">Amino acid adenylation domain-containing protein/non-ribosomal peptide synthase protein (TIGR01720 family)</fullName>
    </submittedName>
</protein>
<keyword evidence="5" id="KW-0677">Repeat</keyword>
<comment type="cofactor">
    <cofactor evidence="1">
        <name>pantetheine 4'-phosphate</name>
        <dbReference type="ChEBI" id="CHEBI:47942"/>
    </cofactor>
</comment>
<evidence type="ECO:0000259" key="7">
    <source>
        <dbReference type="PROSITE" id="PS50075"/>
    </source>
</evidence>
<dbReference type="Pfam" id="PF00668">
    <property type="entry name" value="Condensation"/>
    <property type="match status" value="10"/>
</dbReference>
<dbReference type="Gene3D" id="3.40.50.12780">
    <property type="entry name" value="N-terminal domain of ligase-like"/>
    <property type="match status" value="3"/>
</dbReference>
<dbReference type="NCBIfam" id="TIGR01720">
    <property type="entry name" value="NRPS-para261"/>
    <property type="match status" value="3"/>
</dbReference>
<evidence type="ECO:0000256" key="2">
    <source>
        <dbReference type="ARBA" id="ARBA00006432"/>
    </source>
</evidence>
<dbReference type="GO" id="GO:0017000">
    <property type="term" value="P:antibiotic biosynthetic process"/>
    <property type="evidence" value="ECO:0007669"/>
    <property type="project" value="UniProtKB-KW"/>
</dbReference>
<evidence type="ECO:0000256" key="4">
    <source>
        <dbReference type="ARBA" id="ARBA00022553"/>
    </source>
</evidence>
<comment type="caution">
    <text evidence="8">The sequence shown here is derived from an EMBL/GenBank/DDBJ whole genome shotgun (WGS) entry which is preliminary data.</text>
</comment>
<dbReference type="InterPro" id="IPR045851">
    <property type="entry name" value="AMP-bd_C_sf"/>
</dbReference>
<evidence type="ECO:0000256" key="3">
    <source>
        <dbReference type="ARBA" id="ARBA00022450"/>
    </source>
</evidence>
<dbReference type="InterPro" id="IPR025110">
    <property type="entry name" value="AMP-bd_C"/>
</dbReference>
<feature type="domain" description="Carrier" evidence="7">
    <location>
        <begin position="3319"/>
        <end position="3393"/>
    </location>
</feature>
<dbReference type="FunFam" id="3.40.50.12780:FF:000012">
    <property type="entry name" value="Non-ribosomal peptide synthetase"/>
    <property type="match status" value="2"/>
</dbReference>
<dbReference type="FunFam" id="2.30.38.10:FF:000001">
    <property type="entry name" value="Non-ribosomal peptide synthetase PvdI"/>
    <property type="match status" value="4"/>
</dbReference>
<dbReference type="InterPro" id="IPR020845">
    <property type="entry name" value="AMP-binding_CS"/>
</dbReference>
<dbReference type="Gene3D" id="3.30.300.30">
    <property type="match status" value="5"/>
</dbReference>
<evidence type="ECO:0000313" key="9">
    <source>
        <dbReference type="Proteomes" id="UP000585638"/>
    </source>
</evidence>
<dbReference type="InterPro" id="IPR042099">
    <property type="entry name" value="ANL_N_sf"/>
</dbReference>
<dbReference type="Gene3D" id="1.10.1200.10">
    <property type="entry name" value="ACP-like"/>
    <property type="match status" value="5"/>
</dbReference>
<dbReference type="PROSITE" id="PS00455">
    <property type="entry name" value="AMP_BINDING"/>
    <property type="match status" value="5"/>
</dbReference>
<dbReference type="CDD" id="cd17652">
    <property type="entry name" value="A_NRPS_CmdD_like"/>
    <property type="match status" value="1"/>
</dbReference>
<dbReference type="GO" id="GO:0005737">
    <property type="term" value="C:cytoplasm"/>
    <property type="evidence" value="ECO:0007669"/>
    <property type="project" value="TreeGrafter"/>
</dbReference>
<dbReference type="CDD" id="cd12117">
    <property type="entry name" value="A_NRPS_Srf_like"/>
    <property type="match status" value="1"/>
</dbReference>
<dbReference type="EMBL" id="JACHIR010000003">
    <property type="protein sequence ID" value="MBB5897552.1"/>
    <property type="molecule type" value="Genomic_DNA"/>
</dbReference>
<dbReference type="SUPFAM" id="SSF56801">
    <property type="entry name" value="Acetyl-CoA synthetase-like"/>
    <property type="match status" value="5"/>
</dbReference>
<evidence type="ECO:0000313" key="8">
    <source>
        <dbReference type="EMBL" id="MBB5897552.1"/>
    </source>
</evidence>
<dbReference type="InterPro" id="IPR023213">
    <property type="entry name" value="CAT-like_dom_sf"/>
</dbReference>
<dbReference type="GO" id="GO:0003824">
    <property type="term" value="F:catalytic activity"/>
    <property type="evidence" value="ECO:0007669"/>
    <property type="project" value="InterPro"/>
</dbReference>
<dbReference type="InterPro" id="IPR010060">
    <property type="entry name" value="NRPS_synth"/>
</dbReference>
<dbReference type="SUPFAM" id="SSF52777">
    <property type="entry name" value="CoA-dependent acyltransferases"/>
    <property type="match status" value="16"/>
</dbReference>
<dbReference type="Pfam" id="PF13193">
    <property type="entry name" value="AMP-binding_C"/>
    <property type="match status" value="5"/>
</dbReference>
<dbReference type="FunFam" id="1.10.1200.10:FF:000005">
    <property type="entry name" value="Nonribosomal peptide synthetase 1"/>
    <property type="match status" value="5"/>
</dbReference>
<dbReference type="RefSeq" id="WP_184870017.1">
    <property type="nucleotide sequence ID" value="NZ_JACHIR010000003.1"/>
</dbReference>
<dbReference type="SUPFAM" id="SSF47336">
    <property type="entry name" value="ACP-like"/>
    <property type="match status" value="5"/>
</dbReference>
<dbReference type="InterPro" id="IPR010071">
    <property type="entry name" value="AA_adenyl_dom"/>
</dbReference>
<feature type="domain" description="Carrier" evidence="7">
    <location>
        <begin position="4654"/>
        <end position="4729"/>
    </location>
</feature>
<feature type="domain" description="Carrier" evidence="7">
    <location>
        <begin position="2369"/>
        <end position="2444"/>
    </location>
</feature>
<dbReference type="GO" id="GO:0043041">
    <property type="term" value="P:amino acid activation for nonribosomal peptide biosynthetic process"/>
    <property type="evidence" value="ECO:0007669"/>
    <property type="project" value="TreeGrafter"/>
</dbReference>
<dbReference type="Pfam" id="PF00501">
    <property type="entry name" value="AMP-binding"/>
    <property type="match status" value="7"/>
</dbReference>
<dbReference type="Gene3D" id="3.30.559.30">
    <property type="entry name" value="Nonribosomal peptide synthetase, condensation domain"/>
    <property type="match status" value="8"/>
</dbReference>
<dbReference type="InterPro" id="IPR000873">
    <property type="entry name" value="AMP-dep_synth/lig_dom"/>
</dbReference>
<feature type="domain" description="Carrier" evidence="7">
    <location>
        <begin position="5634"/>
        <end position="5708"/>
    </location>
</feature>
<reference evidence="8 9" key="1">
    <citation type="submission" date="2020-08" db="EMBL/GenBank/DDBJ databases">
        <title>Sequencing the genomes of 1000 actinobacteria strains.</title>
        <authorList>
            <person name="Klenk H.-P."/>
        </authorList>
    </citation>
    <scope>NUCLEOTIDE SEQUENCE [LARGE SCALE GENOMIC DNA]</scope>
    <source>
        <strain evidence="8 9">DSM 43851</strain>
    </source>
</reference>
<dbReference type="Gene3D" id="3.40.50.980">
    <property type="match status" value="4"/>
</dbReference>
<organism evidence="8 9">
    <name type="scientific">Kutzneria kofuensis</name>
    <dbReference type="NCBI Taxonomy" id="103725"/>
    <lineage>
        <taxon>Bacteria</taxon>
        <taxon>Bacillati</taxon>
        <taxon>Actinomycetota</taxon>
        <taxon>Actinomycetes</taxon>
        <taxon>Pseudonocardiales</taxon>
        <taxon>Pseudonocardiaceae</taxon>
        <taxon>Kutzneria</taxon>
    </lineage>
</organism>
<sequence>MTTSRQSRIDALPAELREQLRRRLAGRAKAADGIPRADRSSALPLSYAQQRLWFLDELRPGESEYNSAVALRLSGDLDVPALTAALGALVARHESLRTTVTVVDGVAVQAIADVVEVPLRVVEEPAELDQVLADEYSRPFDLREGPLLRALLVRLAAEDHVLLLTAHHVVTDGASMGIMIDELGRLYGGATLAEPAVQYADYAVWQRGRSLDKHLEYWTSQLAGVEPLDLPTDRPRPAVRTSAGAVHDFLLPASVSARLSELAREHETTLYAVLVAACQVLLARYTGRPDIAVGSVVNVRNRPELERMVGFFVNTVVLRSTVDDEVSFGDFLAQVRETVLASLAHAEAPFDKVVEALRLERDPSRNPLFDVLVLLHGASGTPPEFGALAVEPVDVSRRSATFDLSFEFQDTPDGLAGSVEYSTDLFDAGTVARMAEHLSTLLMEITSVRRVGDLPLLTSGEQRQLLVSANDTALDVTASTIVEVFEETVATAPAARALVFQDTEFTYAELNARVNRLAHHLIALGAGPERVVALALPRSAELVIAMLAVWKTGAVYLPVDRGLPKDRVGLLLRDAGTTLVVVDPDDTTTPVVGGRVVLADADGRPETNPERPLRTDSTAYVIYTSGSTGAPKGVAVEHRNLVNLLFNHRNDFAAGRRLRVATTAVFSFDTSLEGPVLLADGHELHVIDDETRMDADALVEYVAANGIDFLDLTPTYLRQLLPAGLLADPRHRPAVLMLGGEALSDELWRELAAVDGTTAYNFYGPTECTVDALSCVVAGDQASLGRPLRNMQAYVLDGYLRPVPTGVVGELCLAGAQVARGYLNRTGLTADRFVANPFGDGDRLYRTGDLVRWRADGRLEYVGRADDQVKIRGFRIEPGEIEQALLDLPAVTEAVVVAVTSAGHKRLAAYVVSSADGDELRAALKAKLPDYMVPSVFVPMDRLPVTSSGKVDRKALPAITHEPTTGHVPPRTDNERLLAEIWAGVLGASTIGVQDNFFALGGDSILSIQVVSRARAAGLRLTSRDLFTHQTIAELALVVRTDSVDAAPVIAGPAPLTPIQHWFFETYGPLNHFTMSMLLELPADVDRDRLGRAIDTVIAHHEALRTRFTRVDGGWQQEPVAAPTGVLEVGTEISRDGLDITAGRMVKAIFLPGGTPLLFLAIHHLVVDGVSLRLLLGDIEAAYDGQALEPTGTAFSQWSHRLGGYDFQEDLPYWQNIPAGEPLPTDRVGENTSGSTRTITVGLGREETDALLHKVPDVYRTQVNDVLLAALGQALADWTGRDDVLIALEGHGREDLFDGVDLSRTVGWFTTQFPVSLAIPAGRDWGSTLKSVKEQLRAVPRRGLSYEALRYLGGHQLGSLPGICFNYHGQWDSGAAGLFRGQRESTGFDLAPTERNGYLLDVAGMVEEGELTLTWLYSDNLYEWQTVRRVAEAMLRALREIIDHCAWPLAGGRTPSDFPLARLGQSTVDQLVGDGRDVEDVYPLTPLQAGMLFHSLVEPEIYVDQARMVLDGISDPVAFGRAWQAVVDRTPALRTRLAWDGLDEPVQIVQRHVTVPISYHDSDDTDLDLTQAPLMRLAIVPLGGDRVRLTWTSHHIMLDGWSLGQVFEEVCAQYGGQVGTVRRPFRDYLSWLATQDSSAAEAFWREALGGFDAPTPLPYDRQPSQAHQAWSAQPVKVSLSEEQSIRLREFAQRNGLTVNTVVQGAWALLLSRQSGSTDVVFGTTVSGRPDDLPGVESMIGMFINTVPTRVQVHSQERLVPWLRSLQERQTEARRYDFVALSKLRAYSDVPAGQSLFDSMVAFENYPFDERAGVAVQHVEAKDSTNFPVVLRAYLDRRLSFELATDPDLFDVSTARTMADRLETLIVGLADDQLRNLPWMSDAERHNVLAGWQGTAVDLPAPTITELFAAQVRATPDAVAVTFEGTSLSYADLNARANRLAHKLITAGAGPETFVALCLPRTADLVIAVLAVLKSGAAYLPIDPDYPHDRIERMVADSNALLMLTSVEAVGEPDIDPAPRVTPDSPAYLIYTSGSTGVPKGVVVTHANVTRLFASTRDLFSFGDDDVWTLFHSYAFDFSVWELWGPLLHGGRLVVVPHAISRSPRDFLRLLVDERVTVLNQTPSAFYQLEPVDGLALRYVIFGGEALDARRLDAWWGKVELVNMYGITETTVHVTHRALDRSAGNTIGVGLPDLRVYVLDADLNPVPAGVVGEMYVAGAGLARGYLNRPGLTASRFIANPFDPGTRMYRTGDLARWRADGELEYFGRADHQVKIRGFRIELGEIEAVLLKSPQVAATAVIPREDTPGHHRLVAYVVGDTDGLREHLAKTLPEHMIPAAFVRVDEIPLTRNGKLDRRALPAPEVVSRGYVEPVTPEQRKIAAIWAETLGVERVGLADNYFELGGDSILSIRITSRLRAEFGVEVSPRVLFTAPTVAALAAALPESSDATVIPVVPRDGELPLSYAQQRLWFLHQFDPDSTEYTTVFAVRLLGDLDLPRLRSALTTLIARHESLRTTISDRPSLVVHPPHEAEFTDADGPFDLVNGPLLRIRLTASSPREHELVLSMHHIITDGWSIGVLVDELAALYNGLELPAVGIQYADFASWQRGQNLDDQLSYWRDRLRDVPALELPTDRPRPASQTHNGAAIEFDLPVVRVADCTLFMTLVAACQALLSRWTGQDDIAVGTVTSGRDNPELERVVGMFVNTVVLRSTVDGHLTFREFASAVRETVLEAFAHQDVPFERVVDEVQPSRDTSRSPLFQAMVTLQNSGAKLPSLDGLTAAELALPMTTASFDLTFEFAEADAGLRGLVNYNTDLFDAATITRLVGHLRTLLTAVADDPDRPLRELPLLTSAEVAQLVEWSGTSAEVPATTFPEIFTAQALATPHALALVHDETRLTFAELDSRSSRLAADLVDRGAGPDRFVAVSMPRSAEAVIAILAVHKAGAAVLYLDPELPADRAEFIKADAEPVFVLTSAATDAEPRPLPAPHLDSAAYVIYTSGSTGTPKGVVISHRALANLHHDHGDDFADGRWLKVALIASFSFDAAWEGLLLMAAGHELHIVEPETVLDHDVDLINSTPSFIRHLLATGRPMPSVLVLGAEAVDEQLWHDLRQLPDTRAYNLYGPTECTVDATIAPITGSRPVIGKPVTNLRAYVLDDSLRPVPVGVAGQLHIAGVQLARGYLNRPGLTAASFIANPFGTGRLYATGDRVRWTADGSLEYLGRVDEQVKIRGFRVEPGEIEAALLRLPEVEQAAVAVRDNRLVGYVVGDALHLKDKLREALPDYMVPDVFVSMGQLPTTTSGKIDRKALPAPVVEIEEWVAPRTENERLLAGIWAEVLGVDRVGVTDNFFALGGDSILSIQVVSRARAAGLALVSKDVFRHQTVAELARVVRAEQAIVTDAGGTAPVTPIQAWFLNSGMDAFTMSLVAELGEEIDLQRLRTALDTVINHHDALRTRFTRVDGGWQQEVQAESEHVAWSFDAPKLALTINHLVVDGVSWRIILEDMESAYHGRPLPAKTTSYVDWAHRIAAHDFSADLAYWESAAETDGSLPTDRQGTPTTSETITVRLDPETTDALLRKVPEAYRTQANDVLLSALGRALAEWTGRNEVLVGLEGHGREDIVDGVDLSRTVGWFTAEYPVALDIPAGDWGETLKAVKEQLRAVPSKGLGYGALRHLHGTAPEIRPGISFNYHGQWGDDPSGFYRSITGGDQEGSRTYLIDVIGIVQDGRLELGWTYSPEVHHPRTVENLAEAMLAGLREIVAHCAEHGGRTPSDFPLARLSQSEVDTIVGDGRDVEDIYPLTPLQKGLLFHSLVDPDLYVDTLRIRMAGIDDIARFRQAWQRVVDRTPALRTRLVWTGVDEPVQVVDRTAVLTEGPISLDRSPLTGIEIARIGDEIELAWTSHHVLMDGWSLAQVFTEVCEEYCGRTPTITRRPFRDYLEWLAEQDHEAAGEYWREVVDGVARTPLPYDRQPAEAHRSRSSASTRITVEGLSEVARRNGITVNTMIQAAWGLLLSLYSGERTVLFGTTISGRPAELAGVESMIGLFINTVPTRVDVRDETVRDWLRRLQDEQSEARDNGFVQVGSQFDSMVVFENYPISEPGVSGAPRVLSVESGDVTNFPLCLRASMDAELTLDLGYDPALFDAETAVDLLERLGFLTSQMVRDMSAPVSGLRWVPESERARVLAEAAGKQTAVPTSTIAALFAEQAARTPSEPAVTCGDTTLTYAELDGRANHLAHRLLAMGVRPEDRVALLLEPSIEHVVAELAVVKAGAAYVPLDVRAPEERRRAIAGDSIVIGPDMITRDMTATAPVVEVHPDNLAYVMYTSGSTGTPKGVAVRHRDVVALVHDGRFDQGHERVLAHSPLAFDASTYELWVPLLRGGEVVLTGNPDLTVEDLRRVDVTSVWLTAGLFRMIAQDAPDCLTGVTEVWTGGDVVPANAVRRVLDACPGIAVVDGYGPTETTTFATAHRMTSEVPDSVPIGRPLDNMRAYVLDADLRPVPDGAPGELCIAGAGLARGYHEQPGLTAERFVADPFDSGARMYRTGDIVRRVHGELEFLGRVDDQVKLRGFRIELGEIETALTAQPAVDQAVVIVRDKRLIAYVVGTADLAALRTVLPEYMVPSTVVTLDELPLSRNGKVDRRALPEPAATDADFVAPRTDLEATVAGIWAELLGVPKVGVDDNFFELGGDSILSIRLVSRLLADCGVSISPRALFTHPTVAELVTTFGGVDSEIPTAPRDVPLPQSYNQQRLWFLDSFNPGGSEYVTSLAIRLRGPLDADRLADAFTEVVARHEALRTTFDDGVQIVHPPHEVRLNDTRPFDLRRGPLIRPRLERTGDDEHVLTLEIHHIVTDGWSNGVILDELMACYRGETRDEPKIQYADFAAWQRNRDLDGQLAYWTETLAELPSADLPTDRPRPAVRTTTGAVHETVVPQEVTTRLRAISRRHETTLFTTLAAACNILLSRWTGQRDVAIGTVTNGRDRAELERVVGFFVNTLVLRSAVGGTFDGYLDTVRRNVQDAFAHQDVPFERVVDAVQPQRDPSRTPLFQVMVVLQNAPQATPQLPGIEVEDVALPLTTANFDVTIEFQEQDGELLVAVTYNADLFEADTIARLTEHLGILLDGIAAEPSATIAELPMLTDAERRQLAAWNNSTIATKPCTFAELVEDQAVKTPNATAVTGAETLTYAELNARANALARMLIDRGVGPEKIVALALPRSVQIVVAQLAVAKAGGAFLPVDPTYPVERITYMLADAKPQLVVTQRDLAPETDLPVVLLDDFAGSDETNPQRPNRIDQPAYVIYTSGSTGRPKGVVVTHTGLASFAAAEAAHFRVRPGDRVLAFSSPSFDASILELCMALPVGATLVVPPPGPLLGDQLAEVLADQRITHALIPPAALGTLPDVELPAFGTLIVGADACPAELVARWAPGRRMINAYGPTESTVVSTWSDELEPGGVPPIGRPIRNTKAYVLDDALKPVPVGVPGELYVAGVGLARGYLDRPGLTAARFVANPFEAGKRMYRTGDVVRWRRDGQLEFLGRADDQVKIRGFRVELGEVEAAIRQHPDVREAVVIARDKRLIAYVVGETAGLRDFLAETLPDYMIPAAFQELDSLPLNPSGKVDRKRLPDVTVVASGERVEPRTEIEQALAKIWSDVLGVDDVGITDNFFELGGDSILSMQVVSRARRAGLHLASKDVFLHQTIEQLAPAVTAVTNADERRQLVTGPVPLTPIQHWFFQHHTVNPHHFNQSMLAELVEDVDEQALRRALDALWRQHDALRMRFDGEQYNAPLEPMPQLIRHEFSEDFANEVHAGFDLTTGPLFQAVLFNRDGKPWLFLAAHHVIVDGVSWRILLDDLDTAYRQAARGEEIDLGPKTTSFQEWSNRLTEHVRGGGLDEEYWQGVEASDLPVDHDGDDPATDTVSIILDEADTDALLRKAPAAYRTRINDVLLTALASALATWTGEERVTIDLEGHGREDVLDDVDLTRTVGWFTTIFPVTLRVGDGDWRTRIKSVRKQLRAVPDNGFGYGALRYLGGDVPAVEPGIAFNYLGQWDASDGQAGGGLFAATHGSFGRDHDPAERRAHLLDVVGAVQDGKLAFSWLFQPARHERSTVERVVHEFAEALRAIAEDCR</sequence>
<dbReference type="CDD" id="cd05930">
    <property type="entry name" value="A_NRPS"/>
    <property type="match status" value="2"/>
</dbReference>
<dbReference type="FunFam" id="3.40.50.980:FF:000001">
    <property type="entry name" value="Non-ribosomal peptide synthetase"/>
    <property type="match status" value="2"/>
</dbReference>
<dbReference type="NCBIfam" id="NF003417">
    <property type="entry name" value="PRK04813.1"/>
    <property type="match status" value="5"/>
</dbReference>
<dbReference type="InterPro" id="IPR020806">
    <property type="entry name" value="PKS_PP-bd"/>
</dbReference>
<dbReference type="InterPro" id="IPR009081">
    <property type="entry name" value="PP-bd_ACP"/>
</dbReference>
<dbReference type="CDD" id="cd19531">
    <property type="entry name" value="LCL_NRPS-like"/>
    <property type="match status" value="3"/>
</dbReference>
<accession>A0A7W9KRZ7</accession>
<dbReference type="Pfam" id="PF00550">
    <property type="entry name" value="PP-binding"/>
    <property type="match status" value="5"/>
</dbReference>
<keyword evidence="6" id="KW-0045">Antibiotic biosynthesis</keyword>
<dbReference type="Gene3D" id="2.30.38.10">
    <property type="entry name" value="Luciferase, Domain 3"/>
    <property type="match status" value="2"/>
</dbReference>
<dbReference type="NCBIfam" id="TIGR01733">
    <property type="entry name" value="AA-adenyl-dom"/>
    <property type="match status" value="5"/>
</dbReference>
<dbReference type="InterPro" id="IPR006162">
    <property type="entry name" value="Ppantetheine_attach_site"/>
</dbReference>
<feature type="domain" description="Carrier" evidence="7">
    <location>
        <begin position="969"/>
        <end position="1043"/>
    </location>
</feature>
<gene>
    <name evidence="8" type="ORF">BJ998_008811</name>
</gene>
<keyword evidence="9" id="KW-1185">Reference proteome</keyword>
<dbReference type="SMART" id="SM00823">
    <property type="entry name" value="PKS_PP"/>
    <property type="match status" value="5"/>
</dbReference>
<dbReference type="GO" id="GO:0008610">
    <property type="term" value="P:lipid biosynthetic process"/>
    <property type="evidence" value="ECO:0007669"/>
    <property type="project" value="UniProtKB-ARBA"/>
</dbReference>
<dbReference type="Proteomes" id="UP000585638">
    <property type="component" value="Unassembled WGS sequence"/>
</dbReference>
<dbReference type="GO" id="GO:0031177">
    <property type="term" value="F:phosphopantetheine binding"/>
    <property type="evidence" value="ECO:0007669"/>
    <property type="project" value="InterPro"/>
</dbReference>
<dbReference type="CDD" id="cd19543">
    <property type="entry name" value="DCL_NRPS"/>
    <property type="match status" value="1"/>
</dbReference>
<dbReference type="PANTHER" id="PTHR45527">
    <property type="entry name" value="NONRIBOSOMAL PEPTIDE SYNTHETASE"/>
    <property type="match status" value="1"/>
</dbReference>
<dbReference type="PROSITE" id="PS00012">
    <property type="entry name" value="PHOSPHOPANTETHEINE"/>
    <property type="match status" value="5"/>
</dbReference>
<name>A0A7W9KRZ7_9PSEU</name>
<keyword evidence="3" id="KW-0596">Phosphopantetheine</keyword>
<evidence type="ECO:0000256" key="6">
    <source>
        <dbReference type="ARBA" id="ARBA00023194"/>
    </source>
</evidence>
<dbReference type="NCBIfam" id="NF004282">
    <property type="entry name" value="PRK05691.1"/>
    <property type="match status" value="9"/>
</dbReference>
<evidence type="ECO:0000256" key="5">
    <source>
        <dbReference type="ARBA" id="ARBA00022737"/>
    </source>
</evidence>
<dbReference type="CDD" id="cd19534">
    <property type="entry name" value="E_NRPS"/>
    <property type="match status" value="3"/>
</dbReference>
<comment type="similarity">
    <text evidence="2">Belongs to the ATP-dependent AMP-binding enzyme family.</text>
</comment>
<dbReference type="InterPro" id="IPR001242">
    <property type="entry name" value="Condensation_dom"/>
</dbReference>
<dbReference type="CDD" id="cd17643">
    <property type="entry name" value="A_NRPS_Cytc1-like"/>
    <property type="match status" value="1"/>
</dbReference>
<dbReference type="FunFam" id="3.30.300.30:FF:000010">
    <property type="entry name" value="Enterobactin synthetase component F"/>
    <property type="match status" value="2"/>
</dbReference>
<dbReference type="InterPro" id="IPR036736">
    <property type="entry name" value="ACP-like_sf"/>
</dbReference>
<proteinExistence type="inferred from homology"/>
<dbReference type="PANTHER" id="PTHR45527:SF1">
    <property type="entry name" value="FATTY ACID SYNTHASE"/>
    <property type="match status" value="1"/>
</dbReference>
<dbReference type="GO" id="GO:0044550">
    <property type="term" value="P:secondary metabolite biosynthetic process"/>
    <property type="evidence" value="ECO:0007669"/>
    <property type="project" value="UniProtKB-ARBA"/>
</dbReference>
<dbReference type="PROSITE" id="PS50075">
    <property type="entry name" value="CARRIER"/>
    <property type="match status" value="5"/>
</dbReference>